<proteinExistence type="predicted"/>
<accession>A0ACC0DWW3</accession>
<comment type="caution">
    <text evidence="1">The sequence shown here is derived from an EMBL/GenBank/DDBJ whole genome shotgun (WGS) entry which is preliminary data.</text>
</comment>
<reference evidence="1 2" key="3">
    <citation type="journal article" date="2022" name="Microbiol. Spectr.">
        <title>Folding features and dynamics of 3D genome architecture in plant fungal pathogens.</title>
        <authorList>
            <person name="Xia C."/>
        </authorList>
    </citation>
    <scope>NUCLEOTIDE SEQUENCE [LARGE SCALE GENOMIC DNA]</scope>
    <source>
        <strain evidence="1 2">93-210</strain>
    </source>
</reference>
<evidence type="ECO:0000313" key="1">
    <source>
        <dbReference type="EMBL" id="KAI7939028.1"/>
    </source>
</evidence>
<gene>
    <name evidence="1" type="ORF">MJO28_014607</name>
</gene>
<name>A0ACC0DWW3_9BASI</name>
<organism evidence="1 2">
    <name type="scientific">Puccinia striiformis f. sp. tritici</name>
    <dbReference type="NCBI Taxonomy" id="168172"/>
    <lineage>
        <taxon>Eukaryota</taxon>
        <taxon>Fungi</taxon>
        <taxon>Dikarya</taxon>
        <taxon>Basidiomycota</taxon>
        <taxon>Pucciniomycotina</taxon>
        <taxon>Pucciniomycetes</taxon>
        <taxon>Pucciniales</taxon>
        <taxon>Pucciniaceae</taxon>
        <taxon>Puccinia</taxon>
    </lineage>
</organism>
<reference evidence="2" key="1">
    <citation type="journal article" date="2018" name="BMC Genomics">
        <title>Genomic insights into host adaptation between the wheat stripe rust pathogen (Puccinia striiformis f. sp. tritici) and the barley stripe rust pathogen (Puccinia striiformis f. sp. hordei).</title>
        <authorList>
            <person name="Xia C."/>
            <person name="Wang M."/>
            <person name="Yin C."/>
            <person name="Cornejo O.E."/>
            <person name="Hulbert S.H."/>
            <person name="Chen X."/>
        </authorList>
    </citation>
    <scope>NUCLEOTIDE SEQUENCE [LARGE SCALE GENOMIC DNA]</scope>
    <source>
        <strain evidence="2">93-210</strain>
    </source>
</reference>
<reference evidence="2" key="2">
    <citation type="journal article" date="2018" name="Mol. Plant Microbe Interact.">
        <title>Genome sequence resources for the wheat stripe rust pathogen (Puccinia striiformis f. sp. tritici) and the barley stripe rust pathogen (Puccinia striiformis f. sp. hordei).</title>
        <authorList>
            <person name="Xia C."/>
            <person name="Wang M."/>
            <person name="Yin C."/>
            <person name="Cornejo O.E."/>
            <person name="Hulbert S.H."/>
            <person name="Chen X."/>
        </authorList>
    </citation>
    <scope>NUCLEOTIDE SEQUENCE [LARGE SCALE GENOMIC DNA]</scope>
    <source>
        <strain evidence="2">93-210</strain>
    </source>
</reference>
<protein>
    <submittedName>
        <fullName evidence="1">Uncharacterized protein</fullName>
    </submittedName>
</protein>
<dbReference type="EMBL" id="CM045879">
    <property type="protein sequence ID" value="KAI7939028.1"/>
    <property type="molecule type" value="Genomic_DNA"/>
</dbReference>
<keyword evidence="2" id="KW-1185">Reference proteome</keyword>
<evidence type="ECO:0000313" key="2">
    <source>
        <dbReference type="Proteomes" id="UP001060170"/>
    </source>
</evidence>
<dbReference type="Proteomes" id="UP001060170">
    <property type="component" value="Chromosome 15"/>
</dbReference>
<sequence>MFNAYRAENKALMERMVKKCEDSLKSQRVKFSAGLELFKEYVLSAASKELQPIFVLANQTSSELIKQRREIDSMRKSCVGKASQLQDILPHSTIHVQSSTRRSFTINHPVPLEEDFTEEGDHQVDDFNKEGDNQVDYSSVQEQVEENTDTRNTYSYKPSRNEKPNSAEDRHVQYPRNKQAMFDKSKSKHSPQYNSKTLLHSTFNHTKLTEKKHIGKDSDDGDESSSTDDSDKGDGSCESS</sequence>